<dbReference type="EMBL" id="JAQQWI010000007">
    <property type="protein sequence ID" value="KAK8029249.1"/>
    <property type="molecule type" value="Genomic_DNA"/>
</dbReference>
<name>A0ABR1SDG7_9PEZI</name>
<evidence type="ECO:0000313" key="2">
    <source>
        <dbReference type="EMBL" id="KAK8029249.1"/>
    </source>
</evidence>
<keyword evidence="1" id="KW-0732">Signal</keyword>
<sequence length="508" mass="51246">MFSSSLLLASLAGLAASLPNEISVRTTRAAGNPFLSSCTPDQCLSAVVGAALPAPSKALEDCSAFLQQSTSMVTARATPVTVTITQAQSGAATSTTTAYDNTTTTTTVGVPVTVFDTVSETDTVTETSQVTATSVVTSLVTVTGLDLSLTTLTQTSTSVETDVTTSVQTIAPQKRDVLQEGPKIKGRCKHPQGTTSSSMLSLPSGCTNAVEYASACACAVVSATAVTVTLTHEAEPATVTATVVVVTETLTRTAVSTVTESHSTTETLNATALVSATVQVTDIALTTTTQTVYVTNSSTDIVTTTLVVPTTTTTTTVQTVTAAAPSGPSCPAVPPTCAQPSFRLQVANGTAAGDYLVARAPGPREILSYIILYSADPSKATTFTLDAGGVLFANVAAAPGPPGSSPLDRRVYYLPQAGSDGEPAGLVPRPGAAYRPLYAQTACGPRCPATMAAGATGTLLITGAGANGAFDTFGYCNGKLTVTVGGGTGYCSGGSNEGYTIALTYTVV</sequence>
<reference evidence="2 3" key="1">
    <citation type="submission" date="2023-01" db="EMBL/GenBank/DDBJ databases">
        <title>Analysis of 21 Apiospora genomes using comparative genomics revels a genus with tremendous synthesis potential of carbohydrate active enzymes and secondary metabolites.</title>
        <authorList>
            <person name="Sorensen T."/>
        </authorList>
    </citation>
    <scope>NUCLEOTIDE SEQUENCE [LARGE SCALE GENOMIC DNA]</scope>
    <source>
        <strain evidence="2 3">CBS 20057</strain>
    </source>
</reference>
<accession>A0ABR1SDG7</accession>
<comment type="caution">
    <text evidence="2">The sequence shown here is derived from an EMBL/GenBank/DDBJ whole genome shotgun (WGS) entry which is preliminary data.</text>
</comment>
<evidence type="ECO:0000313" key="3">
    <source>
        <dbReference type="Proteomes" id="UP001396898"/>
    </source>
</evidence>
<feature type="signal peptide" evidence="1">
    <location>
        <begin position="1"/>
        <end position="17"/>
    </location>
</feature>
<dbReference type="Proteomes" id="UP001396898">
    <property type="component" value="Unassembled WGS sequence"/>
</dbReference>
<evidence type="ECO:0000256" key="1">
    <source>
        <dbReference type="SAM" id="SignalP"/>
    </source>
</evidence>
<organism evidence="2 3">
    <name type="scientific">Apiospora marii</name>
    <dbReference type="NCBI Taxonomy" id="335849"/>
    <lineage>
        <taxon>Eukaryota</taxon>
        <taxon>Fungi</taxon>
        <taxon>Dikarya</taxon>
        <taxon>Ascomycota</taxon>
        <taxon>Pezizomycotina</taxon>
        <taxon>Sordariomycetes</taxon>
        <taxon>Xylariomycetidae</taxon>
        <taxon>Amphisphaeriales</taxon>
        <taxon>Apiosporaceae</taxon>
        <taxon>Apiospora</taxon>
    </lineage>
</organism>
<proteinExistence type="predicted"/>
<feature type="chain" id="PRO_5047167856" evidence="1">
    <location>
        <begin position="18"/>
        <end position="508"/>
    </location>
</feature>
<gene>
    <name evidence="2" type="ORF">PG991_006305</name>
</gene>
<protein>
    <submittedName>
        <fullName evidence="2">Uncharacterized protein</fullName>
    </submittedName>
</protein>
<keyword evidence="3" id="KW-1185">Reference proteome</keyword>